<dbReference type="GO" id="GO:0016301">
    <property type="term" value="F:kinase activity"/>
    <property type="evidence" value="ECO:0007669"/>
    <property type="project" value="UniProtKB-KW"/>
</dbReference>
<dbReference type="Gene3D" id="3.40.50.300">
    <property type="entry name" value="P-loop containing nucleotide triphosphate hydrolases"/>
    <property type="match status" value="1"/>
</dbReference>
<evidence type="ECO:0000313" key="1">
    <source>
        <dbReference type="EMBL" id="SUO03459.1"/>
    </source>
</evidence>
<dbReference type="AlphaFoldDB" id="A0A380LHW5"/>
<dbReference type="GeneID" id="77461312"/>
<accession>A0A380LHW5</accession>
<dbReference type="OrthoDB" id="2088152at2"/>
<evidence type="ECO:0000313" key="2">
    <source>
        <dbReference type="Proteomes" id="UP000255523"/>
    </source>
</evidence>
<dbReference type="InterPro" id="IPR027417">
    <property type="entry name" value="P-loop_NTPase"/>
</dbReference>
<dbReference type="EMBL" id="UHFX01000003">
    <property type="protein sequence ID" value="SUO03459.1"/>
    <property type="molecule type" value="Genomic_DNA"/>
</dbReference>
<dbReference type="RefSeq" id="WP_022789694.1">
    <property type="nucleotide sequence ID" value="NZ_UHFX01000003.1"/>
</dbReference>
<organism evidence="1 2">
    <name type="scientific">Faecalicoccus pleomorphus</name>
    <dbReference type="NCBI Taxonomy" id="1323"/>
    <lineage>
        <taxon>Bacteria</taxon>
        <taxon>Bacillati</taxon>
        <taxon>Bacillota</taxon>
        <taxon>Erysipelotrichia</taxon>
        <taxon>Erysipelotrichales</taxon>
        <taxon>Erysipelotrichaceae</taxon>
        <taxon>Faecalicoccus</taxon>
    </lineage>
</organism>
<name>A0A380LHW5_9FIRM</name>
<keyword evidence="1" id="KW-0808">Transferase</keyword>
<dbReference type="SUPFAM" id="SSF52540">
    <property type="entry name" value="P-loop containing nucleoside triphosphate hydrolases"/>
    <property type="match status" value="1"/>
</dbReference>
<keyword evidence="1" id="KW-0418">Kinase</keyword>
<sequence length="459" mass="53756">MTTRWDERHGKILLDFFKKLSESNIKWFILRGYEGLPNINPSKDVDIMIETGKEPLASALLKQTFEKHNVSNLHKDCFGHIHCYIGMDTLHKLSIHIDLIDGYISKGFEVFTFEELYQHVVLYNGMNVLDDLMNGIMLVVYKIFGYHHAKLKSAYQADIFKAQQEYPEEFQNILLKISGDGLGIKLNELIAQKDFDAVVALEPKFTKALKKYTFKIRPWSTIRYSAEFLWQKVSRIIFNYKKYAKTFAVMAPDGTGKTTFLEALLKELNFYYVNDENDNRFHVYHFRPSILPNLGAVGEKAGVMKQDTDFTNPHRSKPANPLSSLIRISYYTLDYIIGWQKCVRNDVHYDRYSVFDRYSYDFIVDPRRTKLNLPESIRTFFVKLTPQPGIVFVLNAKPETVYARKQELPLEEIERQAKMYKKVAESNKKRFVMIDAEQKPEEMAEQAIHYIMNKYTEKI</sequence>
<reference evidence="1 2" key="1">
    <citation type="submission" date="2018-06" db="EMBL/GenBank/DDBJ databases">
        <authorList>
            <consortium name="Pathogen Informatics"/>
            <person name="Doyle S."/>
        </authorList>
    </citation>
    <scope>NUCLEOTIDE SEQUENCE [LARGE SCALE GENOMIC DNA]</scope>
    <source>
        <strain evidence="1 2">NCTC11087</strain>
    </source>
</reference>
<keyword evidence="2" id="KW-1185">Reference proteome</keyword>
<dbReference type="Proteomes" id="UP000255523">
    <property type="component" value="Unassembled WGS sequence"/>
</dbReference>
<protein>
    <submittedName>
        <fullName evidence="1">Thymidylate kinase</fullName>
    </submittedName>
</protein>
<gene>
    <name evidence="1" type="ORF">NCTC11087_00321</name>
</gene>
<proteinExistence type="predicted"/>